<keyword evidence="2" id="KW-1185">Reference proteome</keyword>
<proteinExistence type="predicted"/>
<sequence>MEKDPTASGLLLSLRRCRSNHFRPLFKDPKPRFQSLRSCIYWTVFNAPRVQEMNRSQPI</sequence>
<dbReference type="Proteomes" id="UP000187203">
    <property type="component" value="Unassembled WGS sequence"/>
</dbReference>
<comment type="caution">
    <text evidence="1">The sequence shown here is derived from an EMBL/GenBank/DDBJ whole genome shotgun (WGS) entry which is preliminary data.</text>
</comment>
<evidence type="ECO:0000313" key="1">
    <source>
        <dbReference type="EMBL" id="OMO62148.1"/>
    </source>
</evidence>
<accession>A0A1R3GVJ5</accession>
<dbReference type="EMBL" id="AWUE01021462">
    <property type="protein sequence ID" value="OMO62148.1"/>
    <property type="molecule type" value="Genomic_DNA"/>
</dbReference>
<protein>
    <submittedName>
        <fullName evidence="1">Uncharacterized protein</fullName>
    </submittedName>
</protein>
<name>A0A1R3GVJ5_9ROSI</name>
<gene>
    <name evidence="1" type="ORF">COLO4_33198</name>
</gene>
<dbReference type="AlphaFoldDB" id="A0A1R3GVJ5"/>
<reference evidence="2" key="1">
    <citation type="submission" date="2013-09" db="EMBL/GenBank/DDBJ databases">
        <title>Corchorus olitorius genome sequencing.</title>
        <authorList>
            <person name="Alam M."/>
            <person name="Haque M.S."/>
            <person name="Islam M.S."/>
            <person name="Emdad E.M."/>
            <person name="Islam M.M."/>
            <person name="Ahmed B."/>
            <person name="Halim A."/>
            <person name="Hossen Q.M.M."/>
            <person name="Hossain M.Z."/>
            <person name="Ahmed R."/>
            <person name="Khan M.M."/>
            <person name="Islam R."/>
            <person name="Rashid M.M."/>
            <person name="Khan S.A."/>
            <person name="Rahman M.S."/>
            <person name="Alam M."/>
            <person name="Yahiya A.S."/>
            <person name="Khan M.S."/>
            <person name="Azam M.S."/>
            <person name="Haque T."/>
            <person name="Lashkar M.Z.H."/>
            <person name="Akhand A.I."/>
            <person name="Morshed G."/>
            <person name="Roy S."/>
            <person name="Uddin K.S."/>
            <person name="Rabeya T."/>
            <person name="Hossain A.S."/>
            <person name="Chowdhury A."/>
            <person name="Snigdha A.R."/>
            <person name="Mortoza M.S."/>
            <person name="Matin S.A."/>
            <person name="Hoque S.M.E."/>
            <person name="Islam M.K."/>
            <person name="Roy D.K."/>
            <person name="Haider R."/>
            <person name="Moosa M.M."/>
            <person name="Elias S.M."/>
            <person name="Hasan A.M."/>
            <person name="Jahan S."/>
            <person name="Shafiuddin M."/>
            <person name="Mahmood N."/>
            <person name="Shommy N.S."/>
        </authorList>
    </citation>
    <scope>NUCLEOTIDE SEQUENCE [LARGE SCALE GENOMIC DNA]</scope>
    <source>
        <strain evidence="2">cv. O-4</strain>
    </source>
</reference>
<organism evidence="1 2">
    <name type="scientific">Corchorus olitorius</name>
    <dbReference type="NCBI Taxonomy" id="93759"/>
    <lineage>
        <taxon>Eukaryota</taxon>
        <taxon>Viridiplantae</taxon>
        <taxon>Streptophyta</taxon>
        <taxon>Embryophyta</taxon>
        <taxon>Tracheophyta</taxon>
        <taxon>Spermatophyta</taxon>
        <taxon>Magnoliopsida</taxon>
        <taxon>eudicotyledons</taxon>
        <taxon>Gunneridae</taxon>
        <taxon>Pentapetalae</taxon>
        <taxon>rosids</taxon>
        <taxon>malvids</taxon>
        <taxon>Malvales</taxon>
        <taxon>Malvaceae</taxon>
        <taxon>Grewioideae</taxon>
        <taxon>Apeibeae</taxon>
        <taxon>Corchorus</taxon>
    </lineage>
</organism>
<evidence type="ECO:0000313" key="2">
    <source>
        <dbReference type="Proteomes" id="UP000187203"/>
    </source>
</evidence>